<feature type="domain" description="Acyl-CoA oxidase/dehydrogenase middle" evidence="6">
    <location>
        <begin position="121"/>
        <end position="216"/>
    </location>
</feature>
<dbReference type="Gene3D" id="1.20.140.10">
    <property type="entry name" value="Butyryl-CoA Dehydrogenase, subunit A, domain 3"/>
    <property type="match status" value="1"/>
</dbReference>
<dbReference type="Gene3D" id="2.40.110.10">
    <property type="entry name" value="Butyryl-CoA Dehydrogenase, subunit A, domain 2"/>
    <property type="match status" value="1"/>
</dbReference>
<dbReference type="EMBL" id="JARJLM010000699">
    <property type="protein sequence ID" value="MDF3839684.1"/>
    <property type="molecule type" value="Genomic_DNA"/>
</dbReference>
<dbReference type="InterPro" id="IPR006091">
    <property type="entry name" value="Acyl-CoA_Oxase/DH_mid-dom"/>
</dbReference>
<dbReference type="Pfam" id="PF02771">
    <property type="entry name" value="Acyl-CoA_dh_N"/>
    <property type="match status" value="1"/>
</dbReference>
<protein>
    <submittedName>
        <fullName evidence="8">Cyclohexanecarboxyl-CoA dehydrogenase</fullName>
    </submittedName>
</protein>
<dbReference type="InterPro" id="IPR009100">
    <property type="entry name" value="AcylCoA_DH/oxidase_NM_dom_sf"/>
</dbReference>
<organism evidence="8 9">
    <name type="scientific">Cupriavidus basilensis</name>
    <dbReference type="NCBI Taxonomy" id="68895"/>
    <lineage>
        <taxon>Bacteria</taxon>
        <taxon>Pseudomonadati</taxon>
        <taxon>Pseudomonadota</taxon>
        <taxon>Betaproteobacteria</taxon>
        <taxon>Burkholderiales</taxon>
        <taxon>Burkholderiaceae</taxon>
        <taxon>Cupriavidus</taxon>
    </lineage>
</organism>
<dbReference type="Gene3D" id="1.10.540.10">
    <property type="entry name" value="Acyl-CoA dehydrogenase/oxidase, N-terminal domain"/>
    <property type="match status" value="1"/>
</dbReference>
<dbReference type="Proteomes" id="UP001216674">
    <property type="component" value="Unassembled WGS sequence"/>
</dbReference>
<keyword evidence="9" id="KW-1185">Reference proteome</keyword>
<dbReference type="SUPFAM" id="SSF56645">
    <property type="entry name" value="Acyl-CoA dehydrogenase NM domain-like"/>
    <property type="match status" value="1"/>
</dbReference>
<comment type="cofactor">
    <cofactor evidence="1">
        <name>FAD</name>
        <dbReference type="ChEBI" id="CHEBI:57692"/>
    </cofactor>
</comment>
<comment type="caution">
    <text evidence="8">The sequence shown here is derived from an EMBL/GenBank/DDBJ whole genome shotgun (WGS) entry which is preliminary data.</text>
</comment>
<dbReference type="InterPro" id="IPR036250">
    <property type="entry name" value="AcylCo_DH-like_C"/>
</dbReference>
<dbReference type="InterPro" id="IPR017620">
    <property type="entry name" value="Cyc-hxne_CoA_dehydrogenase"/>
</dbReference>
<comment type="similarity">
    <text evidence="2">Belongs to the acyl-CoA dehydrogenase family.</text>
</comment>
<feature type="domain" description="Acyl-CoA dehydrogenase/oxidase N-terminal" evidence="7">
    <location>
        <begin position="7"/>
        <end position="117"/>
    </location>
</feature>
<evidence type="ECO:0000313" key="8">
    <source>
        <dbReference type="EMBL" id="MDF3839684.1"/>
    </source>
</evidence>
<dbReference type="NCBIfam" id="TIGR03207">
    <property type="entry name" value="cyc_hxne_CoA_dh"/>
    <property type="match status" value="1"/>
</dbReference>
<keyword evidence="4" id="KW-0274">FAD</keyword>
<dbReference type="InterPro" id="IPR009075">
    <property type="entry name" value="AcylCo_DH/oxidase_C"/>
</dbReference>
<evidence type="ECO:0000256" key="3">
    <source>
        <dbReference type="ARBA" id="ARBA00022630"/>
    </source>
</evidence>
<evidence type="ECO:0000259" key="5">
    <source>
        <dbReference type="Pfam" id="PF00441"/>
    </source>
</evidence>
<dbReference type="Pfam" id="PF00441">
    <property type="entry name" value="Acyl-CoA_dh_1"/>
    <property type="match status" value="1"/>
</dbReference>
<evidence type="ECO:0000259" key="7">
    <source>
        <dbReference type="Pfam" id="PF02771"/>
    </source>
</evidence>
<dbReference type="RefSeq" id="WP_276269315.1">
    <property type="nucleotide sequence ID" value="NZ_JARJLM010000699.1"/>
</dbReference>
<feature type="domain" description="Acyl-CoA dehydrogenase/oxidase C-terminal" evidence="5">
    <location>
        <begin position="228"/>
        <end position="374"/>
    </location>
</feature>
<evidence type="ECO:0000313" key="9">
    <source>
        <dbReference type="Proteomes" id="UP001216674"/>
    </source>
</evidence>
<name>A0ABT6B480_9BURK</name>
<evidence type="ECO:0000259" key="6">
    <source>
        <dbReference type="Pfam" id="PF02770"/>
    </source>
</evidence>
<dbReference type="PROSITE" id="PS00072">
    <property type="entry name" value="ACYL_COA_DH_1"/>
    <property type="match status" value="1"/>
</dbReference>
<evidence type="ECO:0000256" key="1">
    <source>
        <dbReference type="ARBA" id="ARBA00001974"/>
    </source>
</evidence>
<gene>
    <name evidence="8" type="primary">aliB</name>
    <name evidence="8" type="ORF">P3W85_43125</name>
</gene>
<proteinExistence type="inferred from homology"/>
<reference evidence="8 9" key="1">
    <citation type="submission" date="2023-03" db="EMBL/GenBank/DDBJ databases">
        <title>Draft assemblies of triclosan tolerant bacteria isolated from returned activated sludge.</title>
        <authorList>
            <person name="Van Hamelsveld S."/>
        </authorList>
    </citation>
    <scope>NUCLEOTIDE SEQUENCE [LARGE SCALE GENOMIC DNA]</scope>
    <source>
        <strain evidence="8 9">GW210010_S58</strain>
    </source>
</reference>
<evidence type="ECO:0000256" key="2">
    <source>
        <dbReference type="ARBA" id="ARBA00009347"/>
    </source>
</evidence>
<dbReference type="SUPFAM" id="SSF47203">
    <property type="entry name" value="Acyl-CoA dehydrogenase C-terminal domain-like"/>
    <property type="match status" value="1"/>
</dbReference>
<sequence length="383" mass="41631">MNPYLDEDLVALAGHARRFAADRIAPGFLERDRTRVLDRALMREMGQMGFIAPELPEQYGGQGMGCLAAGVIHEEVARADLSISYINLLASLNGQILAHHAAPDIARPWLQRLTQGEALFAIALTEPRGGSDAASLRLRMERDGGHYVLNGEKTSISAADQADAAVVFARSGSVEAGARGVSALLVPMDLPGISTNRFDCHGQRAIGRGSIFFENVRVPVSHLLGKEGEGFVQVMQGFDFSRALIGLQVLAVAKASLEETWEYVAQRQAFGKPLSAFQGVSHPLADYETQVNAARLLCLQTLWMKDRNLPHTAEAAMCKWWAPKLAYDAVHQCLLSFGHGGYDRGPMEQRLRDVLGFQIGDGTAQIMKTIIARTQAGREAVPA</sequence>
<keyword evidence="3" id="KW-0285">Flavoprotein</keyword>
<dbReference type="PANTHER" id="PTHR43884:SF37">
    <property type="entry name" value="ACYL-COA DEHYDROGENASE"/>
    <property type="match status" value="1"/>
</dbReference>
<accession>A0ABT6B480</accession>
<dbReference type="Pfam" id="PF02770">
    <property type="entry name" value="Acyl-CoA_dh_M"/>
    <property type="match status" value="1"/>
</dbReference>
<dbReference type="InterPro" id="IPR037069">
    <property type="entry name" value="AcylCoA_DH/ox_N_sf"/>
</dbReference>
<dbReference type="PANTHER" id="PTHR43884">
    <property type="entry name" value="ACYL-COA DEHYDROGENASE"/>
    <property type="match status" value="1"/>
</dbReference>
<dbReference type="InterPro" id="IPR013786">
    <property type="entry name" value="AcylCoA_DH/ox_N"/>
</dbReference>
<dbReference type="InterPro" id="IPR046373">
    <property type="entry name" value="Acyl-CoA_Oxase/DH_mid-dom_sf"/>
</dbReference>
<evidence type="ECO:0000256" key="4">
    <source>
        <dbReference type="ARBA" id="ARBA00022827"/>
    </source>
</evidence>
<dbReference type="InterPro" id="IPR006089">
    <property type="entry name" value="Acyl-CoA_DH_CS"/>
</dbReference>